<dbReference type="InterPro" id="IPR052961">
    <property type="entry name" value="Oxido-Kinase-like_Enzymes"/>
</dbReference>
<dbReference type="Proteomes" id="UP000706039">
    <property type="component" value="Unassembled WGS sequence"/>
</dbReference>
<organism evidence="2 3">
    <name type="scientific">Sphingomonas colocasiae</name>
    <dbReference type="NCBI Taxonomy" id="1848973"/>
    <lineage>
        <taxon>Bacteria</taxon>
        <taxon>Pseudomonadati</taxon>
        <taxon>Pseudomonadota</taxon>
        <taxon>Alphaproteobacteria</taxon>
        <taxon>Sphingomonadales</taxon>
        <taxon>Sphingomonadaceae</taxon>
        <taxon>Sphingomonas</taxon>
    </lineage>
</organism>
<accession>A0ABS7PT02</accession>
<dbReference type="PANTHER" id="PTHR23020:SF41">
    <property type="entry name" value="AMINOGLYCOSIDE PHOSPHOTRANSFERASE DOMAIN-CONTAINING PROTEIN"/>
    <property type="match status" value="1"/>
</dbReference>
<dbReference type="SUPFAM" id="SSF56112">
    <property type="entry name" value="Protein kinase-like (PK-like)"/>
    <property type="match status" value="1"/>
</dbReference>
<evidence type="ECO:0000313" key="3">
    <source>
        <dbReference type="Proteomes" id="UP000706039"/>
    </source>
</evidence>
<dbReference type="Pfam" id="PF01636">
    <property type="entry name" value="APH"/>
    <property type="match status" value="1"/>
</dbReference>
<feature type="domain" description="CHK kinase-like" evidence="1">
    <location>
        <begin position="122"/>
        <end position="297"/>
    </location>
</feature>
<dbReference type="EMBL" id="JAINVV010000008">
    <property type="protein sequence ID" value="MBY8824343.1"/>
    <property type="molecule type" value="Genomic_DNA"/>
</dbReference>
<evidence type="ECO:0000313" key="2">
    <source>
        <dbReference type="EMBL" id="MBY8824343.1"/>
    </source>
</evidence>
<reference evidence="2 3" key="1">
    <citation type="submission" date="2021-08" db="EMBL/GenBank/DDBJ databases">
        <authorList>
            <person name="Tuo L."/>
        </authorList>
    </citation>
    <scope>NUCLEOTIDE SEQUENCE [LARGE SCALE GENOMIC DNA]</scope>
    <source>
        <strain evidence="2 3">JCM 31229</strain>
    </source>
</reference>
<sequence>MSVELMERNLPRSFEAFTPDWFTWALSPRFAGVRVAELTRSGERVGTSASCRFEISYADTGSGEEPPASVYVKGGFTEAQLKRYWMVLQQEARFYNELAPEVPMNIPQHYFAQIDDAQQGITMLEDLGSRGVTFGYWGRLSVDQVAALIEQFAAMHAQWLGDPRLPGLKGWEEPQRGFLKYLVRDKHWDELTSRVYGQRLVEAVPKPELIRVALDRMWGLNDAAPRTLVHGDAHGGNMFFEADGRPGTLDFQLCFGGSGMHDVSWLIVSGLSTEDRRAEEGRLLKAYRQAMIANGADMPDFDALWLTHRQQMAHAFVSGACEPIESGPLEMINAAAEVTIAAARDHDVLDALGVVRR</sequence>
<dbReference type="PANTHER" id="PTHR23020">
    <property type="entry name" value="UNCHARACTERIZED NUCLEAR HORMONE RECEPTOR-RELATED"/>
    <property type="match status" value="1"/>
</dbReference>
<proteinExistence type="predicted"/>
<dbReference type="RefSeq" id="WP_222991412.1">
    <property type="nucleotide sequence ID" value="NZ_JAINVV010000008.1"/>
</dbReference>
<comment type="caution">
    <text evidence="2">The sequence shown here is derived from an EMBL/GenBank/DDBJ whole genome shotgun (WGS) entry which is preliminary data.</text>
</comment>
<dbReference type="InterPro" id="IPR002575">
    <property type="entry name" value="Aminoglycoside_PTrfase"/>
</dbReference>
<keyword evidence="3" id="KW-1185">Reference proteome</keyword>
<dbReference type="SMART" id="SM00587">
    <property type="entry name" value="CHK"/>
    <property type="match status" value="1"/>
</dbReference>
<dbReference type="InterPro" id="IPR011009">
    <property type="entry name" value="Kinase-like_dom_sf"/>
</dbReference>
<gene>
    <name evidence="2" type="ORF">K7G82_18710</name>
</gene>
<dbReference type="InterPro" id="IPR015897">
    <property type="entry name" value="CHK_kinase-like"/>
</dbReference>
<name>A0ABS7PT02_9SPHN</name>
<protein>
    <submittedName>
        <fullName evidence="2">Phosphotransferase</fullName>
    </submittedName>
</protein>
<dbReference type="Gene3D" id="3.90.1200.10">
    <property type="match status" value="1"/>
</dbReference>
<evidence type="ECO:0000259" key="1">
    <source>
        <dbReference type="SMART" id="SM00587"/>
    </source>
</evidence>